<evidence type="ECO:0000313" key="1">
    <source>
        <dbReference type="EMBL" id="KAK3395389.1"/>
    </source>
</evidence>
<dbReference type="EMBL" id="JAUTDP010000010">
    <property type="protein sequence ID" value="KAK3395389.1"/>
    <property type="molecule type" value="Genomic_DNA"/>
</dbReference>
<accession>A0AAE0P8T0</accession>
<protein>
    <submittedName>
        <fullName evidence="1">Uncharacterized protein</fullName>
    </submittedName>
</protein>
<sequence>MTNLKSGPEPPPYYPPSLSELIILIFHTGPSGVRTELDTLSQRLGHEVIVEVDWQGLLDQYGEQKDPKIVHGVCDIIYAWCIELREITSDPERDDWMVELLTRVVESGGKLRVVVDVWDSAKLGTSWSDERRGFVVHMPKHFLFVRRVVLSGYNVIRDQFKKIFASCEFQATEEGKKVSKPELGMRTGTAPELASGLEELGLRDDDSMGEGSSGAAGVMSANAANSKTTTGITTASSSAGPTLNATPFPTLDSVPSLLELCSMPPYHLTITEDSNGWIRLRGSHGPSIRFIDLYISKWTPNVLMESEDMPPMEGCSMEHGNHTGTFNNPMRTLKIRQDVSLAHVRRPLSMTAPMVLAIVQGTLGYKVVWQGSGEYRLRRDEPFEMQE</sequence>
<name>A0AAE0P8T0_SORBR</name>
<keyword evidence="2" id="KW-1185">Reference proteome</keyword>
<evidence type="ECO:0000313" key="2">
    <source>
        <dbReference type="Proteomes" id="UP001281003"/>
    </source>
</evidence>
<reference evidence="1" key="2">
    <citation type="submission" date="2023-07" db="EMBL/GenBank/DDBJ databases">
        <authorList>
            <consortium name="Lawrence Berkeley National Laboratory"/>
            <person name="Haridas S."/>
            <person name="Hensen N."/>
            <person name="Bonometti L."/>
            <person name="Westerberg I."/>
            <person name="Brannstrom I.O."/>
            <person name="Guillou S."/>
            <person name="Cros-Aarteil S."/>
            <person name="Calhoun S."/>
            <person name="Kuo A."/>
            <person name="Mondo S."/>
            <person name="Pangilinan J."/>
            <person name="Riley R."/>
            <person name="LaButti K."/>
            <person name="Andreopoulos B."/>
            <person name="Lipzen A."/>
            <person name="Chen C."/>
            <person name="Yanf M."/>
            <person name="Daum C."/>
            <person name="Ng V."/>
            <person name="Clum A."/>
            <person name="Steindorff A."/>
            <person name="Ohm R."/>
            <person name="Martin F."/>
            <person name="Silar P."/>
            <person name="Natvig D."/>
            <person name="Lalanne C."/>
            <person name="Gautier V."/>
            <person name="Ament-velasquez S.L."/>
            <person name="Kruys A."/>
            <person name="Hutchinson M.I."/>
            <person name="Powell A.J."/>
            <person name="Barry K."/>
            <person name="Miller A.N."/>
            <person name="Grigoriev I.V."/>
            <person name="Debuchy R."/>
            <person name="Gladieux P."/>
            <person name="Thoren M.H."/>
            <person name="Johannesson H."/>
        </authorList>
    </citation>
    <scope>NUCLEOTIDE SEQUENCE</scope>
    <source>
        <strain evidence="1">FGSC 1904</strain>
    </source>
</reference>
<proteinExistence type="predicted"/>
<dbReference type="Proteomes" id="UP001281003">
    <property type="component" value="Unassembled WGS sequence"/>
</dbReference>
<organism evidence="1 2">
    <name type="scientific">Sordaria brevicollis</name>
    <dbReference type="NCBI Taxonomy" id="83679"/>
    <lineage>
        <taxon>Eukaryota</taxon>
        <taxon>Fungi</taxon>
        <taxon>Dikarya</taxon>
        <taxon>Ascomycota</taxon>
        <taxon>Pezizomycotina</taxon>
        <taxon>Sordariomycetes</taxon>
        <taxon>Sordariomycetidae</taxon>
        <taxon>Sordariales</taxon>
        <taxon>Sordariaceae</taxon>
        <taxon>Sordaria</taxon>
    </lineage>
</organism>
<dbReference type="AlphaFoldDB" id="A0AAE0P8T0"/>
<comment type="caution">
    <text evidence="1">The sequence shown here is derived from an EMBL/GenBank/DDBJ whole genome shotgun (WGS) entry which is preliminary data.</text>
</comment>
<reference evidence="1" key="1">
    <citation type="journal article" date="2023" name="Mol. Phylogenet. Evol.">
        <title>Genome-scale phylogeny and comparative genomics of the fungal order Sordariales.</title>
        <authorList>
            <person name="Hensen N."/>
            <person name="Bonometti L."/>
            <person name="Westerberg I."/>
            <person name="Brannstrom I.O."/>
            <person name="Guillou S."/>
            <person name="Cros-Aarteil S."/>
            <person name="Calhoun S."/>
            <person name="Haridas S."/>
            <person name="Kuo A."/>
            <person name="Mondo S."/>
            <person name="Pangilinan J."/>
            <person name="Riley R."/>
            <person name="LaButti K."/>
            <person name="Andreopoulos B."/>
            <person name="Lipzen A."/>
            <person name="Chen C."/>
            <person name="Yan M."/>
            <person name="Daum C."/>
            <person name="Ng V."/>
            <person name="Clum A."/>
            <person name="Steindorff A."/>
            <person name="Ohm R.A."/>
            <person name="Martin F."/>
            <person name="Silar P."/>
            <person name="Natvig D.O."/>
            <person name="Lalanne C."/>
            <person name="Gautier V."/>
            <person name="Ament-Velasquez S.L."/>
            <person name="Kruys A."/>
            <person name="Hutchinson M.I."/>
            <person name="Powell A.J."/>
            <person name="Barry K."/>
            <person name="Miller A.N."/>
            <person name="Grigoriev I.V."/>
            <person name="Debuchy R."/>
            <person name="Gladieux P."/>
            <person name="Hiltunen Thoren M."/>
            <person name="Johannesson H."/>
        </authorList>
    </citation>
    <scope>NUCLEOTIDE SEQUENCE</scope>
    <source>
        <strain evidence="1">FGSC 1904</strain>
    </source>
</reference>
<gene>
    <name evidence="1" type="ORF">B0T20DRAFT_486721</name>
</gene>